<organism evidence="1 2">
    <name type="scientific">Stappia indica</name>
    <dbReference type="NCBI Taxonomy" id="538381"/>
    <lineage>
        <taxon>Bacteria</taxon>
        <taxon>Pseudomonadati</taxon>
        <taxon>Pseudomonadota</taxon>
        <taxon>Alphaproteobacteria</taxon>
        <taxon>Hyphomicrobiales</taxon>
        <taxon>Stappiaceae</taxon>
        <taxon>Stappia</taxon>
    </lineage>
</organism>
<dbReference type="Pfam" id="PF04364">
    <property type="entry name" value="DNA_pol3_chi"/>
    <property type="match status" value="1"/>
</dbReference>
<reference evidence="1 2" key="1">
    <citation type="submission" date="2017-08" db="EMBL/GenBank/DDBJ databases">
        <authorList>
            <person name="de Groot N.N."/>
        </authorList>
    </citation>
    <scope>NUCLEOTIDE SEQUENCE [LARGE SCALE GENOMIC DNA]</scope>
    <source>
        <strain evidence="1 2">USBA 352</strain>
    </source>
</reference>
<dbReference type="RefSeq" id="WP_067215774.1">
    <property type="nucleotide sequence ID" value="NZ_JAJGNR010000008.1"/>
</dbReference>
<dbReference type="Gene3D" id="3.40.50.10110">
    <property type="entry name" value="DNA polymerase III subunit chi"/>
    <property type="match status" value="1"/>
</dbReference>
<dbReference type="OrthoDB" id="9795973at2"/>
<dbReference type="NCBIfam" id="NF004347">
    <property type="entry name" value="PRK05728.1-4"/>
    <property type="match status" value="1"/>
</dbReference>
<protein>
    <submittedName>
        <fullName evidence="1">DNA polymerase III, chi subunit</fullName>
    </submittedName>
</protein>
<dbReference type="SUPFAM" id="SSF102400">
    <property type="entry name" value="DNA polymerase III chi subunit"/>
    <property type="match status" value="1"/>
</dbReference>
<dbReference type="InterPro" id="IPR036768">
    <property type="entry name" value="PolIII_chi_sf"/>
</dbReference>
<dbReference type="AlphaFoldDB" id="A0A285TMN1"/>
<proteinExistence type="predicted"/>
<keyword evidence="2" id="KW-1185">Reference proteome</keyword>
<evidence type="ECO:0000313" key="1">
    <source>
        <dbReference type="EMBL" id="SOC23887.1"/>
    </source>
</evidence>
<dbReference type="GO" id="GO:0032298">
    <property type="term" value="P:positive regulation of DNA-templated DNA replication initiation"/>
    <property type="evidence" value="ECO:0007669"/>
    <property type="project" value="TreeGrafter"/>
</dbReference>
<dbReference type="GO" id="GO:0003677">
    <property type="term" value="F:DNA binding"/>
    <property type="evidence" value="ECO:0007669"/>
    <property type="project" value="InterPro"/>
</dbReference>
<dbReference type="InterPro" id="IPR007459">
    <property type="entry name" value="DNA_pol3_chi"/>
</dbReference>
<accession>A0A285TMN1</accession>
<dbReference type="Proteomes" id="UP000219331">
    <property type="component" value="Unassembled WGS sequence"/>
</dbReference>
<dbReference type="STRING" id="538381.GCA_001696535_00574"/>
<dbReference type="EMBL" id="OBML01000013">
    <property type="protein sequence ID" value="SOC23887.1"/>
    <property type="molecule type" value="Genomic_DNA"/>
</dbReference>
<dbReference type="PANTHER" id="PTHR38767:SF1">
    <property type="entry name" value="DNA POLYMERASE III SUBUNIT CHI"/>
    <property type="match status" value="1"/>
</dbReference>
<dbReference type="GO" id="GO:0006260">
    <property type="term" value="P:DNA replication"/>
    <property type="evidence" value="ECO:0007669"/>
    <property type="project" value="InterPro"/>
</dbReference>
<gene>
    <name evidence="1" type="ORF">SAMN05421512_11394</name>
</gene>
<dbReference type="GO" id="GO:0003887">
    <property type="term" value="F:DNA-directed DNA polymerase activity"/>
    <property type="evidence" value="ECO:0007669"/>
    <property type="project" value="InterPro"/>
</dbReference>
<dbReference type="PANTHER" id="PTHR38767">
    <property type="entry name" value="DNA POLYMERASE III SUBUNIT CHI"/>
    <property type="match status" value="1"/>
</dbReference>
<sequence length="149" mass="16942">MSEVLFYHLTRKPLEEALPGLLETCVGRGWRCVVQAGSRERCEALDSWLWTYRDDAFLPHGTAADGHVEAQPVYLTDGEENPNGAVVRFLVDRASPPDLTPYQRGVFLFDGQDPEAVADARRHWKAMKEAGHDITYWQQNEAGRWEKKA</sequence>
<evidence type="ECO:0000313" key="2">
    <source>
        <dbReference type="Proteomes" id="UP000219331"/>
    </source>
</evidence>
<name>A0A285TMN1_9HYPH</name>